<dbReference type="PANTHER" id="PTHR34448">
    <property type="entry name" value="AMINOPEPTIDASE"/>
    <property type="match status" value="1"/>
</dbReference>
<dbReference type="EC" id="3.4.11.-" evidence="2"/>
<dbReference type="EMBL" id="JARYZI010000007">
    <property type="protein sequence ID" value="MDH8678808.1"/>
    <property type="molecule type" value="Genomic_DNA"/>
</dbReference>
<evidence type="ECO:0000256" key="1">
    <source>
        <dbReference type="ARBA" id="ARBA00022723"/>
    </source>
</evidence>
<dbReference type="Proteomes" id="UP001158045">
    <property type="component" value="Unassembled WGS sequence"/>
</dbReference>
<name>A0ABT6NEH1_9FIRM</name>
<keyword evidence="2" id="KW-0645">Protease</keyword>
<keyword evidence="2" id="KW-0031">Aminopeptidase</keyword>
<dbReference type="GO" id="GO:0004177">
    <property type="term" value="F:aminopeptidase activity"/>
    <property type="evidence" value="ECO:0007669"/>
    <property type="project" value="UniProtKB-KW"/>
</dbReference>
<dbReference type="InterPro" id="IPR052170">
    <property type="entry name" value="M29_Exopeptidase"/>
</dbReference>
<dbReference type="InterPro" id="IPR000787">
    <property type="entry name" value="Peptidase_M29"/>
</dbReference>
<proteinExistence type="predicted"/>
<keyword evidence="1" id="KW-0479">Metal-binding</keyword>
<dbReference type="RefSeq" id="WP_281094698.1">
    <property type="nucleotide sequence ID" value="NZ_JARYZI010000007.1"/>
</dbReference>
<keyword evidence="3" id="KW-1185">Reference proteome</keyword>
<dbReference type="SUPFAM" id="SSF144052">
    <property type="entry name" value="Thermophilic metalloprotease-like"/>
    <property type="match status" value="1"/>
</dbReference>
<sequence length="331" mass="37009">MLNAIKTVAQNISINPTGSILVHFWGLEEDKQLFESFSEEMNMLYDQVHCVYLSDSFIFSAAKSNQLSIEEIYGDFDIDKAMTVVDLCRYAPTSLVTQLSGEARANFVTFIRGIFAHATSNNRSFIQLRLPSPANATEAGLSYESYELIWKTLVDIDYIALEQSCKEKIEVFKPYNHIKLQTGDRYVLEFNLSGREWHIDAGNGDFPAGEIYIAPLESSASGQFLTDLIHWEGEFFKSVLLEFKEGILINCSEKTILEDLKQAPGDAMRIAEFGIGLNPGYKLSKGITGCTLFDEKLLGTCHIAVGMNNLFGGQNDSPVHVDFVSTDFEIL</sequence>
<keyword evidence="2" id="KW-0378">Hydrolase</keyword>
<dbReference type="PANTHER" id="PTHR34448:SF1">
    <property type="entry name" value="BLL6088 PROTEIN"/>
    <property type="match status" value="1"/>
</dbReference>
<gene>
    <name evidence="2" type="ORF">QE109_11650</name>
</gene>
<evidence type="ECO:0000313" key="3">
    <source>
        <dbReference type="Proteomes" id="UP001158045"/>
    </source>
</evidence>
<reference evidence="2 3" key="1">
    <citation type="submission" date="2023-04" db="EMBL/GenBank/DDBJ databases">
        <title>Fusibacter bizertensis strain WBS, isolated from littoral bottom sediments of the Arctic seas - biochemical and genomic analysis.</title>
        <authorList>
            <person name="Brioukhanov A.L."/>
        </authorList>
    </citation>
    <scope>NUCLEOTIDE SEQUENCE [LARGE SCALE GENOMIC DNA]</scope>
    <source>
        <strain evidence="2 3">WBS</strain>
    </source>
</reference>
<accession>A0ABT6NEH1</accession>
<organism evidence="2 3">
    <name type="scientific">Fusibacter bizertensis</name>
    <dbReference type="NCBI Taxonomy" id="1488331"/>
    <lineage>
        <taxon>Bacteria</taxon>
        <taxon>Bacillati</taxon>
        <taxon>Bacillota</taxon>
        <taxon>Clostridia</taxon>
        <taxon>Eubacteriales</taxon>
        <taxon>Eubacteriales Family XII. Incertae Sedis</taxon>
        <taxon>Fusibacter</taxon>
    </lineage>
</organism>
<comment type="caution">
    <text evidence="2">The sequence shown here is derived from an EMBL/GenBank/DDBJ whole genome shotgun (WGS) entry which is preliminary data.</text>
</comment>
<dbReference type="Pfam" id="PF02073">
    <property type="entry name" value="Peptidase_M29"/>
    <property type="match status" value="1"/>
</dbReference>
<evidence type="ECO:0000313" key="2">
    <source>
        <dbReference type="EMBL" id="MDH8678808.1"/>
    </source>
</evidence>
<protein>
    <submittedName>
        <fullName evidence="2">Aminopeptidase</fullName>
        <ecNumber evidence="2">3.4.11.-</ecNumber>
    </submittedName>
</protein>